<name>A0A7W4W534_9GAMM</name>
<evidence type="ECO:0000256" key="3">
    <source>
        <dbReference type="ARBA" id="ARBA00022801"/>
    </source>
</evidence>
<dbReference type="Gene3D" id="3.40.50.300">
    <property type="entry name" value="P-loop containing nucleotide triphosphate hydrolases"/>
    <property type="match status" value="1"/>
</dbReference>
<keyword evidence="4" id="KW-0342">GTP-binding</keyword>
<evidence type="ECO:0000256" key="4">
    <source>
        <dbReference type="ARBA" id="ARBA00023134"/>
    </source>
</evidence>
<keyword evidence="6" id="KW-0808">Transferase</keyword>
<protein>
    <submittedName>
        <fullName evidence="6">LAO/AO transport system kinase</fullName>
        <ecNumber evidence="6">2.7.-.-</ecNumber>
    </submittedName>
</protein>
<dbReference type="InterPro" id="IPR027417">
    <property type="entry name" value="P-loop_NTPase"/>
</dbReference>
<keyword evidence="5" id="KW-0143">Chaperone</keyword>
<dbReference type="Pfam" id="PF03308">
    <property type="entry name" value="MeaB"/>
    <property type="match status" value="1"/>
</dbReference>
<dbReference type="EMBL" id="JACHWY010000002">
    <property type="protein sequence ID" value="MBB3047646.1"/>
    <property type="molecule type" value="Genomic_DNA"/>
</dbReference>
<organism evidence="6 7">
    <name type="scientific">Litorivivens lipolytica</name>
    <dbReference type="NCBI Taxonomy" id="1524264"/>
    <lineage>
        <taxon>Bacteria</taxon>
        <taxon>Pseudomonadati</taxon>
        <taxon>Pseudomonadota</taxon>
        <taxon>Gammaproteobacteria</taxon>
        <taxon>Litorivivens</taxon>
    </lineage>
</organism>
<dbReference type="AlphaFoldDB" id="A0A7W4W534"/>
<accession>A0A7W4W534</accession>
<reference evidence="6 7" key="1">
    <citation type="submission" date="2020-08" db="EMBL/GenBank/DDBJ databases">
        <title>Genomic Encyclopedia of Type Strains, Phase III (KMG-III): the genomes of soil and plant-associated and newly described type strains.</title>
        <authorList>
            <person name="Whitman W."/>
        </authorList>
    </citation>
    <scope>NUCLEOTIDE SEQUENCE [LARGE SCALE GENOMIC DNA]</scope>
    <source>
        <strain evidence="6 7">CECT 8654</strain>
    </source>
</reference>
<dbReference type="PANTHER" id="PTHR43087:SF1">
    <property type="entry name" value="LAO_AO TRANSPORT SYSTEM ATPASE"/>
    <property type="match status" value="1"/>
</dbReference>
<comment type="caution">
    <text evidence="6">The sequence shown here is derived from an EMBL/GenBank/DDBJ whole genome shotgun (WGS) entry which is preliminary data.</text>
</comment>
<dbReference type="SUPFAM" id="SSF52540">
    <property type="entry name" value="P-loop containing nucleoside triphosphate hydrolases"/>
    <property type="match status" value="1"/>
</dbReference>
<keyword evidence="6" id="KW-0418">Kinase</keyword>
<dbReference type="InterPro" id="IPR005129">
    <property type="entry name" value="GTPase_ArgK"/>
</dbReference>
<dbReference type="GO" id="GO:0016301">
    <property type="term" value="F:kinase activity"/>
    <property type="evidence" value="ECO:0007669"/>
    <property type="project" value="UniProtKB-KW"/>
</dbReference>
<evidence type="ECO:0000313" key="7">
    <source>
        <dbReference type="Proteomes" id="UP000537130"/>
    </source>
</evidence>
<dbReference type="NCBIfam" id="TIGR00750">
    <property type="entry name" value="lao"/>
    <property type="match status" value="1"/>
</dbReference>
<keyword evidence="3" id="KW-0378">Hydrolase</keyword>
<dbReference type="GO" id="GO:0003924">
    <property type="term" value="F:GTPase activity"/>
    <property type="evidence" value="ECO:0007669"/>
    <property type="project" value="InterPro"/>
</dbReference>
<dbReference type="EC" id="2.7.-.-" evidence="6"/>
<sequence length="318" mass="34172">MRRPITLDDQWRSAVQARDTAVLARTITAIERSPEFLLQLSREVFSVAPVNSIGITGVPGAGKSTLLNQLIAHYRAQDKQVAVLAVDPSSVQTGGAVLGDRLRMQDHALDDGVFVRSLSTKGQLGGVSETTFITAQFLKFAGFDRVFIETVGIGQNELDIVRVADVSALVFIPGGGDYVQGIKSGVMEVGDVFAINKADLDGVRALEKVLQLEAHDRENKTGFATTVCRTNAISGDGVPALVDALEAALGSPQASARRDSQLRAFSELLLSIELRQRWLKPFVAGDKGLEFFSALERGEKQPADIVEAFHASVRNANG</sequence>
<dbReference type="InterPro" id="IPR052040">
    <property type="entry name" value="GTPase/Isobutyryl-CoA_mutase"/>
</dbReference>
<gene>
    <name evidence="6" type="ORF">FHR99_001912</name>
</gene>
<keyword evidence="2" id="KW-0547">Nucleotide-binding</keyword>
<evidence type="ECO:0000313" key="6">
    <source>
        <dbReference type="EMBL" id="MBB3047646.1"/>
    </source>
</evidence>
<dbReference type="RefSeq" id="WP_183410416.1">
    <property type="nucleotide sequence ID" value="NZ_JACHWY010000002.1"/>
</dbReference>
<dbReference type="PANTHER" id="PTHR43087">
    <property type="entry name" value="LYSINE/ARGININE/ORNITHINE TRANSPORT SYSTEM KINASE"/>
    <property type="match status" value="1"/>
</dbReference>
<proteinExistence type="inferred from homology"/>
<evidence type="ECO:0000256" key="1">
    <source>
        <dbReference type="ARBA" id="ARBA00009625"/>
    </source>
</evidence>
<dbReference type="GO" id="GO:0005525">
    <property type="term" value="F:GTP binding"/>
    <property type="evidence" value="ECO:0007669"/>
    <property type="project" value="UniProtKB-KW"/>
</dbReference>
<evidence type="ECO:0000256" key="5">
    <source>
        <dbReference type="ARBA" id="ARBA00023186"/>
    </source>
</evidence>
<evidence type="ECO:0000256" key="2">
    <source>
        <dbReference type="ARBA" id="ARBA00022741"/>
    </source>
</evidence>
<comment type="similarity">
    <text evidence="1">Belongs to the SIMIBI class G3E GTPase family. ArgK/MeaB subfamily.</text>
</comment>
<keyword evidence="7" id="KW-1185">Reference proteome</keyword>
<dbReference type="Proteomes" id="UP000537130">
    <property type="component" value="Unassembled WGS sequence"/>
</dbReference>